<organism evidence="1 2">
    <name type="scientific">Glomerella acutata</name>
    <name type="common">Colletotrichum acutatum</name>
    <dbReference type="NCBI Taxonomy" id="27357"/>
    <lineage>
        <taxon>Eukaryota</taxon>
        <taxon>Fungi</taxon>
        <taxon>Dikarya</taxon>
        <taxon>Ascomycota</taxon>
        <taxon>Pezizomycotina</taxon>
        <taxon>Sordariomycetes</taxon>
        <taxon>Hypocreomycetidae</taxon>
        <taxon>Glomerellales</taxon>
        <taxon>Glomerellaceae</taxon>
        <taxon>Colletotrichum</taxon>
        <taxon>Colletotrichum acutatum species complex</taxon>
    </lineage>
</organism>
<name>A0AAD8URP9_GLOAC</name>
<gene>
    <name evidence="1" type="ORF">BDZ83DRAFT_197443</name>
</gene>
<comment type="caution">
    <text evidence="1">The sequence shown here is derived from an EMBL/GenBank/DDBJ whole genome shotgun (WGS) entry which is preliminary data.</text>
</comment>
<evidence type="ECO:0000313" key="2">
    <source>
        <dbReference type="Proteomes" id="UP001244207"/>
    </source>
</evidence>
<keyword evidence="2" id="KW-1185">Reference proteome</keyword>
<dbReference type="EMBL" id="JAHMHS010000023">
    <property type="protein sequence ID" value="KAK1727612.1"/>
    <property type="molecule type" value="Genomic_DNA"/>
</dbReference>
<dbReference type="AlphaFoldDB" id="A0AAD8URP9"/>
<proteinExistence type="predicted"/>
<dbReference type="GeneID" id="85385534"/>
<dbReference type="RefSeq" id="XP_060367667.1">
    <property type="nucleotide sequence ID" value="XM_060501635.1"/>
</dbReference>
<reference evidence="1" key="1">
    <citation type="submission" date="2021-12" db="EMBL/GenBank/DDBJ databases">
        <title>Comparative genomics, transcriptomics and evolutionary studies reveal genomic signatures of adaptation to plant cell wall in hemibiotrophic fungi.</title>
        <authorList>
            <consortium name="DOE Joint Genome Institute"/>
            <person name="Baroncelli R."/>
            <person name="Diaz J.F."/>
            <person name="Benocci T."/>
            <person name="Peng M."/>
            <person name="Battaglia E."/>
            <person name="Haridas S."/>
            <person name="Andreopoulos W."/>
            <person name="Labutti K."/>
            <person name="Pangilinan J."/>
            <person name="Floch G.L."/>
            <person name="Makela M.R."/>
            <person name="Henrissat B."/>
            <person name="Grigoriev I.V."/>
            <person name="Crouch J.A."/>
            <person name="De Vries R.P."/>
            <person name="Sukno S.A."/>
            <person name="Thon M.R."/>
        </authorList>
    </citation>
    <scope>NUCLEOTIDE SEQUENCE</scope>
    <source>
        <strain evidence="1">CBS 112980</strain>
    </source>
</reference>
<evidence type="ECO:0000313" key="1">
    <source>
        <dbReference type="EMBL" id="KAK1727612.1"/>
    </source>
</evidence>
<dbReference type="Proteomes" id="UP001244207">
    <property type="component" value="Unassembled WGS sequence"/>
</dbReference>
<sequence length="248" mass="27800">MPRFQLPEGCRTSETTATRRSVLLLFPWLTSMSAAAGWSSHCRPFLSCRRICLGNCQSKRPLSLPWPRHGWIAVMPQRTTEYRCNTQSDQTGSRREKPVTIQYSVVSTILGPVYPSTPSSHGPGILLARPLTSSNTTSARHSTCRLKLCTPPMSALWPMLPHVEVSTDVQTLPFRARQSYRPTHAIGQWLDPVQLSYERLRTVSPGQAQVSHRGLSHIFVGTVAQPQIILDWSCAGNELLVDHLRCCW</sequence>
<accession>A0AAD8URP9</accession>
<protein>
    <submittedName>
        <fullName evidence="1">Uncharacterized protein</fullName>
    </submittedName>
</protein>